<comment type="caution">
    <text evidence="1">The sequence shown here is derived from an EMBL/GenBank/DDBJ whole genome shotgun (WGS) entry which is preliminary data.</text>
</comment>
<protein>
    <submittedName>
        <fullName evidence="1">Uncharacterized protein</fullName>
    </submittedName>
</protein>
<evidence type="ECO:0000313" key="1">
    <source>
        <dbReference type="EMBL" id="KAI8041988.1"/>
    </source>
</evidence>
<organism evidence="1 2">
    <name type="scientific">Drosophila gunungcola</name>
    <name type="common">fruit fly</name>
    <dbReference type="NCBI Taxonomy" id="103775"/>
    <lineage>
        <taxon>Eukaryota</taxon>
        <taxon>Metazoa</taxon>
        <taxon>Ecdysozoa</taxon>
        <taxon>Arthropoda</taxon>
        <taxon>Hexapoda</taxon>
        <taxon>Insecta</taxon>
        <taxon>Pterygota</taxon>
        <taxon>Neoptera</taxon>
        <taxon>Endopterygota</taxon>
        <taxon>Diptera</taxon>
        <taxon>Brachycera</taxon>
        <taxon>Muscomorpha</taxon>
        <taxon>Ephydroidea</taxon>
        <taxon>Drosophilidae</taxon>
        <taxon>Drosophila</taxon>
        <taxon>Sophophora</taxon>
    </lineage>
</organism>
<evidence type="ECO:0000313" key="2">
    <source>
        <dbReference type="Proteomes" id="UP001059596"/>
    </source>
</evidence>
<dbReference type="EMBL" id="JAMKOV010000002">
    <property type="protein sequence ID" value="KAI8041988.1"/>
    <property type="molecule type" value="Genomic_DNA"/>
</dbReference>
<dbReference type="AlphaFoldDB" id="A0A9P9YRX4"/>
<reference evidence="1" key="1">
    <citation type="journal article" date="2023" name="Genome Biol. Evol.">
        <title>Long-read-based Genome Assembly of Drosophila gunungcola Reveals Fewer Chemosensory Genes in Flower-breeding Species.</title>
        <authorList>
            <person name="Negi A."/>
            <person name="Liao B.Y."/>
            <person name="Yeh S.D."/>
        </authorList>
    </citation>
    <scope>NUCLEOTIDE SEQUENCE</scope>
    <source>
        <strain evidence="1">Sukarami</strain>
    </source>
</reference>
<dbReference type="Proteomes" id="UP001059596">
    <property type="component" value="Unassembled WGS sequence"/>
</dbReference>
<sequence length="67" mass="7040">MAMKWLSGCLASSNSRSSSLSGTHELFRSALGTGPLDTLPLVRVLGLLLGALNRTQKLIGGVLQAHH</sequence>
<name>A0A9P9YRX4_9MUSC</name>
<gene>
    <name evidence="1" type="ORF">M5D96_003286</name>
</gene>
<accession>A0A9P9YRX4</accession>
<keyword evidence="2" id="KW-1185">Reference proteome</keyword>
<proteinExistence type="predicted"/>
<feature type="non-terminal residue" evidence="1">
    <location>
        <position position="67"/>
    </location>
</feature>